<feature type="region of interest" description="Disordered" evidence="5">
    <location>
        <begin position="44"/>
        <end position="88"/>
    </location>
</feature>
<dbReference type="InterPro" id="IPR013083">
    <property type="entry name" value="Znf_RING/FYVE/PHD"/>
</dbReference>
<evidence type="ECO:0000256" key="4">
    <source>
        <dbReference type="PROSITE-ProRule" id="PRU00175"/>
    </source>
</evidence>
<dbReference type="CDD" id="cd16449">
    <property type="entry name" value="RING-HC"/>
    <property type="match status" value="1"/>
</dbReference>
<feature type="compositionally biased region" description="Polar residues" evidence="5">
    <location>
        <begin position="79"/>
        <end position="88"/>
    </location>
</feature>
<keyword evidence="1" id="KW-0479">Metal-binding</keyword>
<dbReference type="Gene3D" id="3.30.40.10">
    <property type="entry name" value="Zinc/RING finger domain, C3HC4 (zinc finger)"/>
    <property type="match status" value="1"/>
</dbReference>
<keyword evidence="3" id="KW-0862">Zinc</keyword>
<evidence type="ECO:0000313" key="8">
    <source>
        <dbReference type="Proteomes" id="UP001216638"/>
    </source>
</evidence>
<sequence length="399" mass="43387">MVPQPAPPVNAGVRPPPPAHFSRYHFPAHFAALGPAVAFSPRVVPRSAEPRAPPPTEPPPPTGPVRLYGPDVGDHFAHHTSQNGDASTQALPTSTLMQWIDGDWRQQLSSFDLYVHLHRTSAKLGTFVPETEPGTQELAPPTLKLDHATAQALELTSPTHTLSIACDCVAPRARLDLYMVKAQRASHPQAPTAPVNHGAPHPHGWRLASADVVHGLEMSVVLPLVLDEQWMPADSASPLHLAVVMEALDEDGQVLSEPNAETMYFKAERIADSGAWRLHNGAQTVYINGFAMQLHQLFGMTAHQDGPTVHEGEEDTSHALALDSDLNNDATECPICMTLEPTTILLPCTHALCLECATRIRESVEKSRTHDVNNGRTPRLRYACPICRASIQSMLALSR</sequence>
<dbReference type="SUPFAM" id="SSF57850">
    <property type="entry name" value="RING/U-box"/>
    <property type="match status" value="1"/>
</dbReference>
<feature type="compositionally biased region" description="Pro residues" evidence="5">
    <location>
        <begin position="51"/>
        <end position="63"/>
    </location>
</feature>
<dbReference type="GO" id="GO:0016567">
    <property type="term" value="P:protein ubiquitination"/>
    <property type="evidence" value="ECO:0007669"/>
    <property type="project" value="TreeGrafter"/>
</dbReference>
<dbReference type="PANTHER" id="PTHR22996">
    <property type="entry name" value="MAHOGUNIN"/>
    <property type="match status" value="1"/>
</dbReference>
<keyword evidence="2 4" id="KW-0863">Zinc-finger</keyword>
<name>A0AAF0INN4_9BASI</name>
<dbReference type="GO" id="GO:0008270">
    <property type="term" value="F:zinc ion binding"/>
    <property type="evidence" value="ECO:0007669"/>
    <property type="project" value="UniProtKB-KW"/>
</dbReference>
<protein>
    <recommendedName>
        <fullName evidence="6">RING-type domain-containing protein</fullName>
    </recommendedName>
</protein>
<organism evidence="7 8">
    <name type="scientific">Malassezia brasiliensis</name>
    <dbReference type="NCBI Taxonomy" id="1821822"/>
    <lineage>
        <taxon>Eukaryota</taxon>
        <taxon>Fungi</taxon>
        <taxon>Dikarya</taxon>
        <taxon>Basidiomycota</taxon>
        <taxon>Ustilaginomycotina</taxon>
        <taxon>Malasseziomycetes</taxon>
        <taxon>Malasseziales</taxon>
        <taxon>Malasseziaceae</taxon>
        <taxon>Malassezia</taxon>
    </lineage>
</organism>
<evidence type="ECO:0000256" key="3">
    <source>
        <dbReference type="ARBA" id="ARBA00022833"/>
    </source>
</evidence>
<dbReference type="SMART" id="SM00184">
    <property type="entry name" value="RING"/>
    <property type="match status" value="1"/>
</dbReference>
<dbReference type="Proteomes" id="UP001216638">
    <property type="component" value="Chromosome 2"/>
</dbReference>
<accession>A0AAF0INN4</accession>
<dbReference type="AlphaFoldDB" id="A0AAF0INN4"/>
<dbReference type="GO" id="GO:0061630">
    <property type="term" value="F:ubiquitin protein ligase activity"/>
    <property type="evidence" value="ECO:0007669"/>
    <property type="project" value="UniProtKB-EC"/>
</dbReference>
<evidence type="ECO:0000259" key="6">
    <source>
        <dbReference type="PROSITE" id="PS50089"/>
    </source>
</evidence>
<dbReference type="InterPro" id="IPR045194">
    <property type="entry name" value="MGRN1/RNF157-like"/>
</dbReference>
<feature type="domain" description="RING-type" evidence="6">
    <location>
        <begin position="333"/>
        <end position="388"/>
    </location>
</feature>
<dbReference type="PROSITE" id="PS00518">
    <property type="entry name" value="ZF_RING_1"/>
    <property type="match status" value="1"/>
</dbReference>
<dbReference type="PROSITE" id="PS50089">
    <property type="entry name" value="ZF_RING_2"/>
    <property type="match status" value="1"/>
</dbReference>
<evidence type="ECO:0000313" key="7">
    <source>
        <dbReference type="EMBL" id="WFC95279.1"/>
    </source>
</evidence>
<dbReference type="GO" id="GO:0005737">
    <property type="term" value="C:cytoplasm"/>
    <property type="evidence" value="ECO:0007669"/>
    <property type="project" value="TreeGrafter"/>
</dbReference>
<reference evidence="7" key="1">
    <citation type="submission" date="2023-03" db="EMBL/GenBank/DDBJ databases">
        <title>Mating type loci evolution in Malassezia.</title>
        <authorList>
            <person name="Coelho M.A."/>
        </authorList>
    </citation>
    <scope>NUCLEOTIDE SEQUENCE</scope>
    <source>
        <strain evidence="7">CBS 14135</strain>
    </source>
</reference>
<keyword evidence="8" id="KW-1185">Reference proteome</keyword>
<evidence type="ECO:0000256" key="1">
    <source>
        <dbReference type="ARBA" id="ARBA00022723"/>
    </source>
</evidence>
<dbReference type="InterPro" id="IPR001841">
    <property type="entry name" value="Znf_RING"/>
</dbReference>
<evidence type="ECO:0000256" key="2">
    <source>
        <dbReference type="ARBA" id="ARBA00022771"/>
    </source>
</evidence>
<proteinExistence type="predicted"/>
<dbReference type="PANTHER" id="PTHR22996:SF0">
    <property type="entry name" value="RE60872P-RELATED"/>
    <property type="match status" value="1"/>
</dbReference>
<dbReference type="Pfam" id="PF13920">
    <property type="entry name" value="zf-C3HC4_3"/>
    <property type="match status" value="1"/>
</dbReference>
<dbReference type="InterPro" id="IPR017907">
    <property type="entry name" value="Znf_RING_CS"/>
</dbReference>
<gene>
    <name evidence="7" type="ORF">MBRA1_001926</name>
</gene>
<dbReference type="EMBL" id="CP119952">
    <property type="protein sequence ID" value="WFC95279.1"/>
    <property type="molecule type" value="Genomic_DNA"/>
</dbReference>
<evidence type="ECO:0000256" key="5">
    <source>
        <dbReference type="SAM" id="MobiDB-lite"/>
    </source>
</evidence>